<dbReference type="AlphaFoldDB" id="A0A4Y7JE50"/>
<evidence type="ECO:0000313" key="3">
    <source>
        <dbReference type="Proteomes" id="UP000316621"/>
    </source>
</evidence>
<protein>
    <submittedName>
        <fullName evidence="2">Uncharacterized protein</fullName>
    </submittedName>
</protein>
<keyword evidence="3" id="KW-1185">Reference proteome</keyword>
<organism evidence="2 3">
    <name type="scientific">Papaver somniferum</name>
    <name type="common">Opium poppy</name>
    <dbReference type="NCBI Taxonomy" id="3469"/>
    <lineage>
        <taxon>Eukaryota</taxon>
        <taxon>Viridiplantae</taxon>
        <taxon>Streptophyta</taxon>
        <taxon>Embryophyta</taxon>
        <taxon>Tracheophyta</taxon>
        <taxon>Spermatophyta</taxon>
        <taxon>Magnoliopsida</taxon>
        <taxon>Ranunculales</taxon>
        <taxon>Papaveraceae</taxon>
        <taxon>Papaveroideae</taxon>
        <taxon>Papaver</taxon>
    </lineage>
</organism>
<proteinExistence type="predicted"/>
<accession>A0A4Y7JE50</accession>
<evidence type="ECO:0000313" key="2">
    <source>
        <dbReference type="EMBL" id="RZC57915.1"/>
    </source>
</evidence>
<keyword evidence="1" id="KW-0732">Signal</keyword>
<reference evidence="2 3" key="1">
    <citation type="journal article" date="2018" name="Science">
        <title>The opium poppy genome and morphinan production.</title>
        <authorList>
            <person name="Guo L."/>
            <person name="Winzer T."/>
            <person name="Yang X."/>
            <person name="Li Y."/>
            <person name="Ning Z."/>
            <person name="He Z."/>
            <person name="Teodor R."/>
            <person name="Lu Y."/>
            <person name="Bowser T.A."/>
            <person name="Graham I.A."/>
            <person name="Ye K."/>
        </authorList>
    </citation>
    <scope>NUCLEOTIDE SEQUENCE [LARGE SCALE GENOMIC DNA]</scope>
    <source>
        <strain evidence="3">cv. HN1</strain>
        <tissue evidence="2">Leaves</tissue>
    </source>
</reference>
<feature type="signal peptide" evidence="1">
    <location>
        <begin position="1"/>
        <end position="17"/>
    </location>
</feature>
<sequence length="130" mass="13530">MLLITLLSAHTTDGIVAWRGGGGGYQGGGDQGGNKVTCLACGGGGYQGGGDWEGCLGGGDHGGSGSGRDGDWMCSNSRTTPVSHLKEALQGQEFELEQVRILLQEFGEGAYLEVYKELKAWQLEGCKCGE</sequence>
<evidence type="ECO:0000256" key="1">
    <source>
        <dbReference type="SAM" id="SignalP"/>
    </source>
</evidence>
<dbReference type="Proteomes" id="UP000316621">
    <property type="component" value="Chromosome 4"/>
</dbReference>
<feature type="chain" id="PRO_5021434010" evidence="1">
    <location>
        <begin position="18"/>
        <end position="130"/>
    </location>
</feature>
<dbReference type="EMBL" id="CM010718">
    <property type="protein sequence ID" value="RZC57915.1"/>
    <property type="molecule type" value="Genomic_DNA"/>
</dbReference>
<gene>
    <name evidence="2" type="ORF">C5167_005218</name>
</gene>
<name>A0A4Y7JE50_PAPSO</name>
<dbReference type="Gramene" id="RZC57915">
    <property type="protein sequence ID" value="RZC57915"/>
    <property type="gene ID" value="C5167_005218"/>
</dbReference>